<dbReference type="InterPro" id="IPR005814">
    <property type="entry name" value="Aminotrans_3"/>
</dbReference>
<dbReference type="EMBL" id="FSRA01000002">
    <property type="protein sequence ID" value="SIO49130.1"/>
    <property type="molecule type" value="Genomic_DNA"/>
</dbReference>
<dbReference type="InterPro" id="IPR015422">
    <property type="entry name" value="PyrdxlP-dep_Trfase_small"/>
</dbReference>
<reference evidence="5" key="1">
    <citation type="submission" date="2016-11" db="EMBL/GenBank/DDBJ databases">
        <authorList>
            <person name="Varghese N."/>
            <person name="Submissions S."/>
        </authorList>
    </citation>
    <scope>NUCLEOTIDE SEQUENCE [LARGE SCALE GENOMIC DNA]</scope>
    <source>
        <strain evidence="5">DSM 24787</strain>
    </source>
</reference>
<name>A0A1N6JXS0_9BACT</name>
<evidence type="ECO:0000256" key="3">
    <source>
        <dbReference type="RuleBase" id="RU003560"/>
    </source>
</evidence>
<accession>A0A1N6JXS0</accession>
<dbReference type="InterPro" id="IPR015424">
    <property type="entry name" value="PyrdxlP-dep_Trfase"/>
</dbReference>
<keyword evidence="2 3" id="KW-0663">Pyridoxal phosphate</keyword>
<keyword evidence="5" id="KW-1185">Reference proteome</keyword>
<dbReference type="RefSeq" id="WP_074241975.1">
    <property type="nucleotide sequence ID" value="NZ_FSRA01000002.1"/>
</dbReference>
<dbReference type="SUPFAM" id="SSF53383">
    <property type="entry name" value="PLP-dependent transferases"/>
    <property type="match status" value="1"/>
</dbReference>
<comment type="cofactor">
    <cofactor evidence="1">
        <name>pyridoxal 5'-phosphate</name>
        <dbReference type="ChEBI" id="CHEBI:597326"/>
    </cofactor>
</comment>
<dbReference type="PANTHER" id="PTHR43713">
    <property type="entry name" value="GLUTAMATE-1-SEMIALDEHYDE 2,1-AMINOMUTASE"/>
    <property type="match status" value="1"/>
</dbReference>
<gene>
    <name evidence="4" type="ORF">SAMN04488055_4661</name>
</gene>
<dbReference type="PANTHER" id="PTHR43713:SF3">
    <property type="entry name" value="GLUTAMATE-1-SEMIALDEHYDE 2,1-AMINOMUTASE 1, CHLOROPLASTIC-RELATED"/>
    <property type="match status" value="1"/>
</dbReference>
<protein>
    <submittedName>
        <fullName evidence="4">Glutamate-1-semialdehyde 2,1-aminomutase</fullName>
    </submittedName>
</protein>
<evidence type="ECO:0000256" key="1">
    <source>
        <dbReference type="ARBA" id="ARBA00001933"/>
    </source>
</evidence>
<dbReference type="NCBIfam" id="NF004856">
    <property type="entry name" value="PRK06209.1"/>
    <property type="match status" value="1"/>
</dbReference>
<dbReference type="STRING" id="536979.SAMN04488055_4661"/>
<comment type="similarity">
    <text evidence="3">Belongs to the class-III pyridoxal-phosphate-dependent aminotransferase family.</text>
</comment>
<dbReference type="Pfam" id="PF00202">
    <property type="entry name" value="Aminotran_3"/>
    <property type="match status" value="1"/>
</dbReference>
<dbReference type="OrthoDB" id="1286826at2"/>
<proteinExistence type="inferred from homology"/>
<dbReference type="Gene3D" id="3.40.640.10">
    <property type="entry name" value="Type I PLP-dependent aspartate aminotransferase-like (Major domain)"/>
    <property type="match status" value="1"/>
</dbReference>
<dbReference type="GO" id="GO:0030170">
    <property type="term" value="F:pyridoxal phosphate binding"/>
    <property type="evidence" value="ECO:0007669"/>
    <property type="project" value="InterPro"/>
</dbReference>
<evidence type="ECO:0000313" key="5">
    <source>
        <dbReference type="Proteomes" id="UP000185003"/>
    </source>
</evidence>
<organism evidence="4 5">
    <name type="scientific">Chitinophaga niabensis</name>
    <dbReference type="NCBI Taxonomy" id="536979"/>
    <lineage>
        <taxon>Bacteria</taxon>
        <taxon>Pseudomonadati</taxon>
        <taxon>Bacteroidota</taxon>
        <taxon>Chitinophagia</taxon>
        <taxon>Chitinophagales</taxon>
        <taxon>Chitinophagaceae</taxon>
        <taxon>Chitinophaga</taxon>
    </lineage>
</organism>
<evidence type="ECO:0000256" key="2">
    <source>
        <dbReference type="ARBA" id="ARBA00022898"/>
    </source>
</evidence>
<dbReference type="Gene3D" id="3.90.1150.10">
    <property type="entry name" value="Aspartate Aminotransferase, domain 1"/>
    <property type="match status" value="1"/>
</dbReference>
<dbReference type="Proteomes" id="UP000185003">
    <property type="component" value="Unassembled WGS sequence"/>
</dbReference>
<dbReference type="GO" id="GO:0008483">
    <property type="term" value="F:transaminase activity"/>
    <property type="evidence" value="ECO:0007669"/>
    <property type="project" value="InterPro"/>
</dbReference>
<evidence type="ECO:0000313" key="4">
    <source>
        <dbReference type="EMBL" id="SIO49130.1"/>
    </source>
</evidence>
<dbReference type="AlphaFoldDB" id="A0A1N6JXS0"/>
<dbReference type="InterPro" id="IPR015421">
    <property type="entry name" value="PyrdxlP-dep_Trfase_major"/>
</dbReference>
<sequence>MITNFQRSDEYRAKIHDLIPGGAHTYSKGDDQFPLLSPAAISHGKGAHVWDVDGNKFLDCSMGLTSVTLGHAYEPVLQRVREELEKGVNFQRPSYIEKEMAERFLAVVPGHDMIKFAKNGSTVTTAAVKLARAYTGRKLVAFPGDHPFYSYDDWFIGKTACDLGVPEEISALSVTYKGDDLASLTALFEKYPGQIACVISEPEKNFGLPDGYLRKAIDLAHKNGALYIADEMITGYKSAFPGSMTKFGVLPDMATWGKSIANGFSFCALTGIKEVMELGGIRATGKEKVFLTSTTHGGETHNIGAAIATLDVYQQQDVIGHTHKLGDTLIAKCKEAIAKHHLSDHIQVADCNWMPVFLFRDRQKELSPGLRTLVLQEMIKNGVLFQGVFIPTFSHTAEDIAFFTAAFDESLKVYIQALDSGYDKYLKGEPTKPVFRKFI</sequence>